<keyword evidence="2" id="KW-0997">Cell inner membrane</keyword>
<organism evidence="6 7">
    <name type="scientific">Flagellimonas abyssi</name>
    <dbReference type="NCBI Taxonomy" id="2864871"/>
    <lineage>
        <taxon>Bacteria</taxon>
        <taxon>Pseudomonadati</taxon>
        <taxon>Bacteroidota</taxon>
        <taxon>Flavobacteriia</taxon>
        <taxon>Flavobacteriales</taxon>
        <taxon>Flavobacteriaceae</taxon>
        <taxon>Flagellimonas</taxon>
    </lineage>
</organism>
<dbReference type="Proteomes" id="UP001196136">
    <property type="component" value="Unassembled WGS sequence"/>
</dbReference>
<keyword evidence="4 6" id="KW-0808">Transferase</keyword>
<evidence type="ECO:0000256" key="4">
    <source>
        <dbReference type="ARBA" id="ARBA00022679"/>
    </source>
</evidence>
<evidence type="ECO:0000256" key="5">
    <source>
        <dbReference type="ARBA" id="ARBA00023136"/>
    </source>
</evidence>
<name>A0ABS7EN48_9FLAO</name>
<sequence length="389" mass="45732">MILHFLLDEKITDQVIANFESVSKKNKFLVFSKTQKPLKHIKTENQNIFVYDFEEQDINEVLNKIKPNGIILHAYHLEFAKTLLNIKHNVKVAWVAWGFDIYGLPKIKPLTYAPLTDSFLRSTSFFLETKRMILANDLYRKIFFFLLRKEDRYTLIFKSLDKVDYFTTYLAEDYSYFSKYYPNDMDFIKCTFTSIDQYLGGNKDISITSVASNILIGNSNTPESNHLDVMIKLKNLQQDSMSVFVPLSYGENRKYKSTVLEKGKSLFGKNFRPLLDFMEKGEYLKILRTCATGIFYHYRQQAMGNIIAMLFMGARIYMYGDSPGYKYLVRHQVAVYDFDRDYVRYKNNPLPQKLAEKNRKVLEELFSDTKVKDQLKNLINLMILKNNLD</sequence>
<evidence type="ECO:0000256" key="3">
    <source>
        <dbReference type="ARBA" id="ARBA00022676"/>
    </source>
</evidence>
<protein>
    <submittedName>
        <fullName evidence="6">TDP-N-acetylfucosamine:lipid II N-acetylfucosaminyltransferase</fullName>
        <ecNumber evidence="6">2.4.1.325</ecNumber>
    </submittedName>
</protein>
<dbReference type="GO" id="GO:0102031">
    <property type="term" value="F:4-acetamido-4,6-dideoxy-D-galactose transferase activity"/>
    <property type="evidence" value="ECO:0007669"/>
    <property type="project" value="UniProtKB-EC"/>
</dbReference>
<accession>A0ABS7EN48</accession>
<keyword evidence="7" id="KW-1185">Reference proteome</keyword>
<reference evidence="6 7" key="1">
    <citation type="submission" date="2021-08" db="EMBL/GenBank/DDBJ databases">
        <title>Muricauda profundi sp. nov., a marine bacterium isolated from deep seawater of the Mariana Trench.</title>
        <authorList>
            <person name="Wei Y."/>
        </authorList>
    </citation>
    <scope>NUCLEOTIDE SEQUENCE [LARGE SCALE GENOMIC DNA]</scope>
    <source>
        <strain evidence="6 7">W52</strain>
    </source>
</reference>
<dbReference type="EMBL" id="JAHZSV010000003">
    <property type="protein sequence ID" value="MBW8198971.1"/>
    <property type="molecule type" value="Genomic_DNA"/>
</dbReference>
<dbReference type="RefSeq" id="WP_220112640.1">
    <property type="nucleotide sequence ID" value="NZ_JAHZSV010000003.1"/>
</dbReference>
<keyword evidence="3 6" id="KW-0328">Glycosyltransferase</keyword>
<keyword evidence="1" id="KW-1003">Cell membrane</keyword>
<dbReference type="Pfam" id="PF07429">
    <property type="entry name" value="Glyco_transf_56"/>
    <property type="match status" value="1"/>
</dbReference>
<evidence type="ECO:0000313" key="7">
    <source>
        <dbReference type="Proteomes" id="UP001196136"/>
    </source>
</evidence>
<evidence type="ECO:0000313" key="6">
    <source>
        <dbReference type="EMBL" id="MBW8198971.1"/>
    </source>
</evidence>
<proteinExistence type="predicted"/>
<dbReference type="InterPro" id="IPR009993">
    <property type="entry name" value="WecF"/>
</dbReference>
<gene>
    <name evidence="6" type="ORF">K1F36_03975</name>
</gene>
<keyword evidence="5" id="KW-0472">Membrane</keyword>
<evidence type="ECO:0000256" key="1">
    <source>
        <dbReference type="ARBA" id="ARBA00022475"/>
    </source>
</evidence>
<comment type="caution">
    <text evidence="6">The sequence shown here is derived from an EMBL/GenBank/DDBJ whole genome shotgun (WGS) entry which is preliminary data.</text>
</comment>
<dbReference type="EC" id="2.4.1.325" evidence="6"/>
<evidence type="ECO:0000256" key="2">
    <source>
        <dbReference type="ARBA" id="ARBA00022519"/>
    </source>
</evidence>